<dbReference type="GO" id="GO:0015677">
    <property type="term" value="P:copper ion import"/>
    <property type="evidence" value="ECO:0007669"/>
    <property type="project" value="TreeGrafter"/>
</dbReference>
<comment type="subcellular location">
    <subcellularLocation>
        <location evidence="1">Membrane</location>
        <topology evidence="1">Multi-pass membrane protein</topology>
    </subcellularLocation>
</comment>
<organism evidence="12 13">
    <name type="scientific">Periconia digitata</name>
    <dbReference type="NCBI Taxonomy" id="1303443"/>
    <lineage>
        <taxon>Eukaryota</taxon>
        <taxon>Fungi</taxon>
        <taxon>Dikarya</taxon>
        <taxon>Ascomycota</taxon>
        <taxon>Pezizomycotina</taxon>
        <taxon>Dothideomycetes</taxon>
        <taxon>Pleosporomycetidae</taxon>
        <taxon>Pleosporales</taxon>
        <taxon>Massarineae</taxon>
        <taxon>Periconiaceae</taxon>
        <taxon>Periconia</taxon>
    </lineage>
</organism>
<dbReference type="SUPFAM" id="SSF52343">
    <property type="entry name" value="Ferredoxin reductase-like, C-terminal NADP-linked domain"/>
    <property type="match status" value="1"/>
</dbReference>
<keyword evidence="5" id="KW-0406">Ion transport</keyword>
<proteinExistence type="predicted"/>
<dbReference type="Pfam" id="PF01794">
    <property type="entry name" value="Ferric_reduct"/>
    <property type="match status" value="1"/>
</dbReference>
<sequence length="699" mass="78066">MMLTQILPLLLFLSGTASAWQAGRSRQGFVGFSFYLYDPVCAGACQGVFRKSPMYCTDKASFKGSSTGHGGGSTHTGSTDIPNNYTLTPSPLCLSQNRDFLTSQAWCLHQKCAVWPDWKLEKWWWNYVVGNLASDPRPSLSYGAALALVSKPPTYSCAKAAVMNQTCLPDEKVYKSRFISIDVNQEAEILHQNLAMVVFLTSVGLPVALSLLRFLPFPSNRVASALSARFVYPSLPNSWSNSPIATVVGDPPTRGQALFIAYLIVINVVLSAVGLKSAPDSYPFFWKNGPDMIKGLLANRMGLLAFANYVVLILFSSRNNVLLWITNWEPSTFVLLHRWVGRIAILQTILHSIVFLNGWLISGLLKTDQTLPYWWWGCIGTIASSLMLPLSIPVLRKRVYELFLVSHVFLSILTLLGSWYHIYFKYQHNSGYETWLYIAFALWGFDRLGRLLRMLRYGVRTAHVTEVDDEYIRINVKGVVATGHVYLYFLHSRFWENHPFSVASSTIHTQPNEQAYSDRTESPTAVNDHEETRAAESKQMKMYTAHNHSTTEPGMVFYLRVLDGATKALLRRSQVKVLIEGPYGRLHDLSEFPTLICIAGGVGITGCLPYLNAHPGSASLYWGVRTQALADSIKPLIQPFHHEVAVAQRLDLEGILGGVNGDFAVVVSGPSGMEEEVRRIASRLGRTRRVQFVSESFTL</sequence>
<keyword evidence="13" id="KW-1185">Reference proteome</keyword>
<keyword evidence="9" id="KW-0732">Signal</keyword>
<evidence type="ECO:0000256" key="1">
    <source>
        <dbReference type="ARBA" id="ARBA00004141"/>
    </source>
</evidence>
<feature type="region of interest" description="Disordered" evidence="7">
    <location>
        <begin position="511"/>
        <end position="537"/>
    </location>
</feature>
<dbReference type="OrthoDB" id="167398at2759"/>
<keyword evidence="2" id="KW-0813">Transport</keyword>
<protein>
    <recommendedName>
        <fullName evidence="14">Ferric oxidoreductase domain-containing protein</fullName>
    </recommendedName>
</protein>
<dbReference type="Gene3D" id="3.40.50.80">
    <property type="entry name" value="Nucleotide-binding domain of ferredoxin-NADP reductase (FNR) module"/>
    <property type="match status" value="1"/>
</dbReference>
<evidence type="ECO:0000313" key="13">
    <source>
        <dbReference type="Proteomes" id="UP001152607"/>
    </source>
</evidence>
<evidence type="ECO:0000256" key="7">
    <source>
        <dbReference type="SAM" id="MobiDB-lite"/>
    </source>
</evidence>
<evidence type="ECO:0008006" key="14">
    <source>
        <dbReference type="Google" id="ProtNLM"/>
    </source>
</evidence>
<evidence type="ECO:0000256" key="3">
    <source>
        <dbReference type="ARBA" id="ARBA00022692"/>
    </source>
</evidence>
<feature type="transmembrane region" description="Helical" evidence="8">
    <location>
        <begin position="434"/>
        <end position="452"/>
    </location>
</feature>
<feature type="domain" description="Ferric oxidoreductase" evidence="10">
    <location>
        <begin position="301"/>
        <end position="417"/>
    </location>
</feature>
<evidence type="ECO:0000259" key="11">
    <source>
        <dbReference type="Pfam" id="PF08022"/>
    </source>
</evidence>
<dbReference type="EMBL" id="CAOQHR010000001">
    <property type="protein sequence ID" value="CAI6285719.1"/>
    <property type="molecule type" value="Genomic_DNA"/>
</dbReference>
<comment type="caution">
    <text evidence="12">The sequence shown here is derived from an EMBL/GenBank/DDBJ whole genome shotgun (WGS) entry which is preliminary data.</text>
</comment>
<feature type="transmembrane region" description="Helical" evidence="8">
    <location>
        <begin position="257"/>
        <end position="275"/>
    </location>
</feature>
<evidence type="ECO:0000256" key="6">
    <source>
        <dbReference type="ARBA" id="ARBA00023136"/>
    </source>
</evidence>
<keyword evidence="4 8" id="KW-1133">Transmembrane helix</keyword>
<dbReference type="Pfam" id="PF08022">
    <property type="entry name" value="FAD_binding_8"/>
    <property type="match status" value="1"/>
</dbReference>
<dbReference type="AlphaFoldDB" id="A0A9W4XQR3"/>
<dbReference type="SFLD" id="SFLDG01168">
    <property type="entry name" value="Ferric_reductase_subgroup_(FRE"/>
    <property type="match status" value="1"/>
</dbReference>
<name>A0A9W4XQR3_9PLEO</name>
<dbReference type="GO" id="GO:0000293">
    <property type="term" value="F:ferric-chelate reductase activity"/>
    <property type="evidence" value="ECO:0007669"/>
    <property type="project" value="TreeGrafter"/>
</dbReference>
<reference evidence="12" key="1">
    <citation type="submission" date="2023-01" db="EMBL/GenBank/DDBJ databases">
        <authorList>
            <person name="Van Ghelder C."/>
            <person name="Rancurel C."/>
        </authorList>
    </citation>
    <scope>NUCLEOTIDE SEQUENCE</scope>
    <source>
        <strain evidence="12">CNCM I-4278</strain>
    </source>
</reference>
<dbReference type="GO" id="GO:0005886">
    <property type="term" value="C:plasma membrane"/>
    <property type="evidence" value="ECO:0007669"/>
    <property type="project" value="TreeGrafter"/>
</dbReference>
<dbReference type="PANTHER" id="PTHR32361">
    <property type="entry name" value="FERRIC/CUPRIC REDUCTASE TRANSMEMBRANE COMPONENT"/>
    <property type="match status" value="1"/>
</dbReference>
<dbReference type="CDD" id="cd06186">
    <property type="entry name" value="NOX_Duox_like_FAD_NADP"/>
    <property type="match status" value="1"/>
</dbReference>
<feature type="signal peptide" evidence="9">
    <location>
        <begin position="1"/>
        <end position="19"/>
    </location>
</feature>
<evidence type="ECO:0000313" key="12">
    <source>
        <dbReference type="EMBL" id="CAI6285719.1"/>
    </source>
</evidence>
<keyword evidence="3 8" id="KW-0812">Transmembrane</keyword>
<dbReference type="InterPro" id="IPR051410">
    <property type="entry name" value="Ferric/Cupric_Reductase"/>
</dbReference>
<evidence type="ECO:0000256" key="9">
    <source>
        <dbReference type="SAM" id="SignalP"/>
    </source>
</evidence>
<feature type="transmembrane region" description="Helical" evidence="8">
    <location>
        <begin position="339"/>
        <end position="361"/>
    </location>
</feature>
<feature type="domain" description="FAD-binding 8" evidence="11">
    <location>
        <begin position="459"/>
        <end position="585"/>
    </location>
</feature>
<dbReference type="GO" id="GO:0006826">
    <property type="term" value="P:iron ion transport"/>
    <property type="evidence" value="ECO:0007669"/>
    <property type="project" value="TreeGrafter"/>
</dbReference>
<evidence type="ECO:0000259" key="10">
    <source>
        <dbReference type="Pfam" id="PF01794"/>
    </source>
</evidence>
<accession>A0A9W4XQR3</accession>
<dbReference type="InterPro" id="IPR013130">
    <property type="entry name" value="Fe3_Rdtase_TM_dom"/>
</dbReference>
<dbReference type="InterPro" id="IPR039261">
    <property type="entry name" value="FNR_nucleotide-bd"/>
</dbReference>
<dbReference type="SFLD" id="SFLDS00052">
    <property type="entry name" value="Ferric_Reductase_Domain"/>
    <property type="match status" value="1"/>
</dbReference>
<dbReference type="Proteomes" id="UP001152607">
    <property type="component" value="Unassembled WGS sequence"/>
</dbReference>
<feature type="transmembrane region" description="Helical" evidence="8">
    <location>
        <begin position="373"/>
        <end position="395"/>
    </location>
</feature>
<evidence type="ECO:0000256" key="5">
    <source>
        <dbReference type="ARBA" id="ARBA00023065"/>
    </source>
</evidence>
<dbReference type="InterPro" id="IPR013112">
    <property type="entry name" value="FAD-bd_8"/>
</dbReference>
<keyword evidence="6 8" id="KW-0472">Membrane</keyword>
<feature type="transmembrane region" description="Helical" evidence="8">
    <location>
        <begin position="295"/>
        <end position="315"/>
    </location>
</feature>
<evidence type="ECO:0000256" key="4">
    <source>
        <dbReference type="ARBA" id="ARBA00022989"/>
    </source>
</evidence>
<feature type="chain" id="PRO_5040718143" description="Ferric oxidoreductase domain-containing protein" evidence="9">
    <location>
        <begin position="20"/>
        <end position="699"/>
    </location>
</feature>
<dbReference type="PANTHER" id="PTHR32361:SF9">
    <property type="entry name" value="FERRIC REDUCTASE TRANSMEMBRANE COMPONENT 3-RELATED"/>
    <property type="match status" value="1"/>
</dbReference>
<evidence type="ECO:0000256" key="2">
    <source>
        <dbReference type="ARBA" id="ARBA00022448"/>
    </source>
</evidence>
<feature type="compositionally biased region" description="Basic and acidic residues" evidence="7">
    <location>
        <begin position="516"/>
        <end position="537"/>
    </location>
</feature>
<feature type="transmembrane region" description="Helical" evidence="8">
    <location>
        <begin position="402"/>
        <end position="422"/>
    </location>
</feature>
<dbReference type="GO" id="GO:0006879">
    <property type="term" value="P:intracellular iron ion homeostasis"/>
    <property type="evidence" value="ECO:0007669"/>
    <property type="project" value="TreeGrafter"/>
</dbReference>
<evidence type="ECO:0000256" key="8">
    <source>
        <dbReference type="SAM" id="Phobius"/>
    </source>
</evidence>
<gene>
    <name evidence="12" type="ORF">PDIGIT_LOCUS2291</name>
</gene>
<feature type="transmembrane region" description="Helical" evidence="8">
    <location>
        <begin position="194"/>
        <end position="215"/>
    </location>
</feature>